<keyword evidence="3" id="KW-1185">Reference proteome</keyword>
<accession>A0AAW8P6K2</accession>
<evidence type="ECO:0000256" key="1">
    <source>
        <dbReference type="SAM" id="SignalP"/>
    </source>
</evidence>
<organism evidence="2 3">
    <name type="scientific">Rhizobium redzepovicii</name>
    <dbReference type="NCBI Taxonomy" id="2867518"/>
    <lineage>
        <taxon>Bacteria</taxon>
        <taxon>Pseudomonadati</taxon>
        <taxon>Pseudomonadota</taxon>
        <taxon>Alphaproteobacteria</taxon>
        <taxon>Hyphomicrobiales</taxon>
        <taxon>Rhizobiaceae</taxon>
        <taxon>Rhizobium/Agrobacterium group</taxon>
        <taxon>Rhizobium</taxon>
    </lineage>
</organism>
<dbReference type="Proteomes" id="UP001269402">
    <property type="component" value="Unassembled WGS sequence"/>
</dbReference>
<sequence>MFRSLCAVTLLALAALAALPAAAGERRVDHRFTDRRFPDQRFLAHRHALHNGLFLGERASWRDRGIRFDNSYGRRHGRERMPFLKQFSSAATDRVTRGSLIVVLPQARVEDGGDNYAGSSYVYQVDGGTYVGGAGYGFYPAPRPEPLAPKAKVIDVAVQDDPCTYEANVCVIRP</sequence>
<evidence type="ECO:0000313" key="3">
    <source>
        <dbReference type="Proteomes" id="UP001269402"/>
    </source>
</evidence>
<evidence type="ECO:0000313" key="2">
    <source>
        <dbReference type="EMBL" id="MDR9762652.1"/>
    </source>
</evidence>
<name>A0AAW8P6K2_9HYPH</name>
<protein>
    <submittedName>
        <fullName evidence="2">Uncharacterized protein</fullName>
    </submittedName>
</protein>
<gene>
    <name evidence="2" type="ORF">RJJ37_23895</name>
</gene>
<feature type="chain" id="PRO_5043331290" evidence="1">
    <location>
        <begin position="24"/>
        <end position="174"/>
    </location>
</feature>
<proteinExistence type="predicted"/>
<dbReference type="AlphaFoldDB" id="A0AAW8P6K2"/>
<feature type="signal peptide" evidence="1">
    <location>
        <begin position="1"/>
        <end position="23"/>
    </location>
</feature>
<dbReference type="RefSeq" id="WP_097624917.1">
    <property type="nucleotide sequence ID" value="NZ_JAILYG010000013.1"/>
</dbReference>
<reference evidence="3" key="1">
    <citation type="submission" date="2023-07" db="EMBL/GenBank/DDBJ databases">
        <title>Genomic characterization of faba bean (Vicia faba) microsymbionts in Mexican soils.</title>
        <authorList>
            <person name="Rivera Orduna F.N."/>
            <person name="Guevara-Luna J."/>
            <person name="Yan J."/>
            <person name="Arroyo-Herrera I."/>
            <person name="Li Y."/>
            <person name="Vasquez-Murrieta M.S."/>
            <person name="Wang E.T."/>
        </authorList>
    </citation>
    <scope>NUCLEOTIDE SEQUENCE [LARGE SCALE GENOMIC DNA]</scope>
    <source>
        <strain evidence="3">CH6</strain>
    </source>
</reference>
<keyword evidence="1" id="KW-0732">Signal</keyword>
<dbReference type="EMBL" id="JAVLSH010000011">
    <property type="protein sequence ID" value="MDR9762652.1"/>
    <property type="molecule type" value="Genomic_DNA"/>
</dbReference>
<comment type="caution">
    <text evidence="2">The sequence shown here is derived from an EMBL/GenBank/DDBJ whole genome shotgun (WGS) entry which is preliminary data.</text>
</comment>